<dbReference type="EMBL" id="FPKU01000001">
    <property type="protein sequence ID" value="SFZ83437.1"/>
    <property type="molecule type" value="Genomic_DNA"/>
</dbReference>
<evidence type="ECO:0000313" key="5">
    <source>
        <dbReference type="Proteomes" id="UP000183447"/>
    </source>
</evidence>
<dbReference type="SUPFAM" id="SSF51126">
    <property type="entry name" value="Pectin lyase-like"/>
    <property type="match status" value="1"/>
</dbReference>
<evidence type="ECO:0000256" key="2">
    <source>
        <dbReference type="SAM" id="MobiDB-lite"/>
    </source>
</evidence>
<dbReference type="Pfam" id="PF12951">
    <property type="entry name" value="PATR"/>
    <property type="match status" value="6"/>
</dbReference>
<dbReference type="SUPFAM" id="SSF103515">
    <property type="entry name" value="Autotransporter"/>
    <property type="match status" value="1"/>
</dbReference>
<gene>
    <name evidence="4" type="ORF">SAMN02983003_1643</name>
</gene>
<evidence type="ECO:0000259" key="3">
    <source>
        <dbReference type="PROSITE" id="PS51208"/>
    </source>
</evidence>
<feature type="region of interest" description="Disordered" evidence="2">
    <location>
        <begin position="596"/>
        <end position="625"/>
    </location>
</feature>
<feature type="domain" description="Autotransporter" evidence="3">
    <location>
        <begin position="2109"/>
        <end position="2366"/>
    </location>
</feature>
<reference evidence="4 5" key="1">
    <citation type="submission" date="2016-11" db="EMBL/GenBank/DDBJ databases">
        <authorList>
            <person name="Jaros S."/>
            <person name="Januszkiewicz K."/>
            <person name="Wedrychowicz H."/>
        </authorList>
    </citation>
    <scope>NUCLEOTIDE SEQUENCE [LARGE SCALE GENOMIC DNA]</scope>
    <source>
        <strain evidence="4 5">ATCC 23634</strain>
    </source>
</reference>
<dbReference type="InterPro" id="IPR011050">
    <property type="entry name" value="Pectin_lyase_fold/virulence"/>
</dbReference>
<protein>
    <submittedName>
        <fullName evidence="4">Autotransporter-associated beta strand repeat-containing protein</fullName>
    </submittedName>
</protein>
<dbReference type="Gene3D" id="2.160.20.20">
    <property type="match status" value="1"/>
</dbReference>
<sequence>MAARSMVQTTYTAQGPSRSPEVLSRLSRTAQAGVSLLALCLAFPLLQPGVAKAQDTRTVVNGLGGGGVILLNDATATALAPVLSDAGDGILASAGHGAVDGETGAIATMTSVGTVIQGTTGSYSVSDAIFTNFLTQGGAGSGGGAGFGGVFYVDRGATLTLNNVDFHGNTVVGGAGGSDPSLRVTSQVDIGVADIEVPYVPLSAFQISPQLGGADGSYTVTTLTLPPEGANTSLKPGMRVLLPGSTTPVEILTVSPNGRTITLASSAPVSTGLVFDPGEANSGTAGTNETVLNFNSFGQNIKPGSTLVINGDPTTTYRVKSYTETSVTVEGIVPAGVLSDISASDPADRPDFEFVNLVNFDVTYIKSVTYDGTNSTIALAQPNAFFKPGMVLTDDRIPGGSAEIIDIDANGGIVVAGDITGSSDPLMGFTASLEQAAAGSNIVYAGSGKLVVGMTVSGTGVAPGTTITAIDPADGTITLSQNLTDKPTSLSFSGVAGTGTNTITMIDASLLEGVVEGMVITGAGIEPGTTVDSISADGLTITLSSDIVDATALANLTFGDALSQGGSMNGIAQTVTGDPGYDGINGVPPSVVWSDGEGDDGKDAGSAGAGTVGVGGTGGQGGDGSSGLTWNPSLVKGLADIVIDAAFLTAEAASALASVPPDVAESVSVALQAAKAYVDVGLAVGELAEWHALLSDGYNGAGGDGGAGGWGGNGSDFFGGGVGGLGGDGGDAALPIGQAGNGGNGGWGGNGGFGGGGGMGGGAGTMGSGLYAADGLGERGGKGGFGGGDGANGYGEFGEGGAGFGGAIFVRQGGSLTITGNSTFNFNRAEGGDGGLMGQAGNAAGTDLFMMKNSTVAIRPGTRLVGTTVVDNVVTFNGSIGDDSRESFDEAINGRGSGASLTIGKGLVIFNGRNTYTGQTRMEGGVLQAKDGWGLSNYSNLNFNGTGRTDGTGGASLFDNAQAGVIMTTGVFGRQLGTAGTQVQWTGSGGFAAKGGDLVVNIGNLPTPQKLFWGVTPGFFIGPPDGDPTGPLGPIDTAALVFGSEHADSAVHWLNRIDLGALDRQILVASNPLATHFARMAGAISGTGGLIVGEAGTDFWDGTLILTGQNTFTGGIDLRSGTLAVANGGTLATGTDVDISEGGNFQVLTDGLELGLIDNEGALTVGADLKALGIRNAGSVLMMADIDLSPGFPYADDPATYPEPNFYGDFFNDGPGAFLWVLADGTDTEHTLTVQQFRGEGTVLLGDGTDAPTLTIDQYGQSEFAGVITGDGNIVLTGGTAGDAADPDSTLTLTGINTYTGTTVIDDGSTLALSGAGSISESSGVEVNGRLDIAGVTSPLSVGTAGPEGTLINDLSGSGEVALGTKLLVIDNAASLFSGVIWGDGDLAIQSGVQSLSGVNTYTGETYVLADAELKLVASDPSDPGSPDGSIADSVRVVVDGTLDIAETNDGAEIKGLEGALSTSSVVLGDERLTITDANAFDVAPPTIGNPVGSSFAGVISGAGGLSIVDGRQTLTGVNTYTGFTVIEDASPTTRGELFLTGAGSIAASELVEVDGLLNIEGTNAPGADIIRLGGAASGQIELGDRTLTLTGTGDSDFAGTILGSATSGLTLEGGTLTLTGASPDFDGKTTIEDDATLFLALGGSITGSTVEVAGTLDISGITTPNTIGGLTPLGTSVFDLFGDGEIVLGSNTLAVSNATGGTFSGLVTGTGAFGVSGGALDLEFAETQTVAANLFAANGGTLTLSGGTIDASGQGRSPLSVINGGTIGATDTTIVSDAAHPAVAVLFNGAYDVANGPAEITLGAGTVLQNDGALLIVSRTGAGSELGNVNFVIDNGASVVGDILDEDAIRAPGMGGTDVRIAEGVDWRGRVVAADFYVEGGASAHFEIDSVLNNLTAEAGAQLNSVTGNLNVLDTFTLNSNGLVAPGESPGAYNTTNFASNDSAYLMSVRFGEANPLPGDGNDYAQINVRNAFTGLGGVGPGTLGIVLERHESDQSTPLGNLAAIELLRIGGSEAPSSDIYLAQRFVQNGRELLLDRRLRDADAGASVVGTVGPETEVDFFGAGEMIVYGLTSIIQDETYALTTLVGSTHLATSDTLGTYVDRRGPGRGEDRQTSWMRAGATHAQIIDTVSSSQTTGFTQIGGDLVQLGDLRAGLLGSYANTFSDVTTETGINQLTGTLYAGGVHASWASGGVYLEALGQYGWSEWAFTPTDASEMKLSGGTVTAAVEAGLGFGNDHATITPWGQFVYHLSDLGNLDTDWVDGVVFQNKESMQVRGGVRASGSFYGFAPYAGVAVSHDFAEVKTTSTDGFDFTSGMGGMKVEVGAGFEASVARNFKVSTDLKGAYGIDTGEIVGYQAQTSLRATW</sequence>
<feature type="compositionally biased region" description="Polar residues" evidence="2">
    <location>
        <begin position="1"/>
        <end position="17"/>
    </location>
</feature>
<dbReference type="InterPro" id="IPR013425">
    <property type="entry name" value="Autotrns_rpt"/>
</dbReference>
<evidence type="ECO:0000256" key="1">
    <source>
        <dbReference type="ARBA" id="ARBA00022729"/>
    </source>
</evidence>
<feature type="compositionally biased region" description="Gly residues" evidence="2">
    <location>
        <begin position="607"/>
        <end position="625"/>
    </location>
</feature>
<name>A0A1K2HWZ2_9HYPH</name>
<keyword evidence="5" id="KW-1185">Reference proteome</keyword>
<proteinExistence type="predicted"/>
<evidence type="ECO:0000313" key="4">
    <source>
        <dbReference type="EMBL" id="SFZ83437.1"/>
    </source>
</evidence>
<dbReference type="RefSeq" id="WP_177282430.1">
    <property type="nucleotide sequence ID" value="NZ_FPKU01000001.1"/>
</dbReference>
<dbReference type="Gene3D" id="2.40.128.130">
    <property type="entry name" value="Autotransporter beta-domain"/>
    <property type="match status" value="1"/>
</dbReference>
<feature type="region of interest" description="Disordered" evidence="2">
    <location>
        <begin position="1"/>
        <end position="20"/>
    </location>
</feature>
<dbReference type="InterPro" id="IPR036709">
    <property type="entry name" value="Autotransporte_beta_dom_sf"/>
</dbReference>
<keyword evidence="1" id="KW-0732">Signal</keyword>
<dbReference type="NCBIfam" id="TIGR02601">
    <property type="entry name" value="autotrns_rpt"/>
    <property type="match status" value="1"/>
</dbReference>
<accession>A0A1K2HWZ2</accession>
<dbReference type="SMART" id="SM00869">
    <property type="entry name" value="Autotransporter"/>
    <property type="match status" value="1"/>
</dbReference>
<dbReference type="Proteomes" id="UP000183447">
    <property type="component" value="Unassembled WGS sequence"/>
</dbReference>
<dbReference type="PROSITE" id="PS51208">
    <property type="entry name" value="AUTOTRANSPORTER"/>
    <property type="match status" value="1"/>
</dbReference>
<organism evidence="4 5">
    <name type="scientific">Devosia enhydra</name>
    <dbReference type="NCBI Taxonomy" id="665118"/>
    <lineage>
        <taxon>Bacteria</taxon>
        <taxon>Pseudomonadati</taxon>
        <taxon>Pseudomonadota</taxon>
        <taxon>Alphaproteobacteria</taxon>
        <taxon>Hyphomicrobiales</taxon>
        <taxon>Devosiaceae</taxon>
        <taxon>Devosia</taxon>
    </lineage>
</organism>
<dbReference type="InterPro" id="IPR005546">
    <property type="entry name" value="Autotransporte_beta"/>
</dbReference>
<dbReference type="InterPro" id="IPR012332">
    <property type="entry name" value="Autotransporter_pectin_lyase_C"/>
</dbReference>